<accession>A0A0D3KS29</accession>
<proteinExistence type="predicted"/>
<dbReference type="RefSeq" id="XP_005790993.1">
    <property type="nucleotide sequence ID" value="XM_005790936.1"/>
</dbReference>
<sequence length="349" mass="36200">MDVWRRAFVSAASSSVRFETVDVFSSHKFGGNQLAVVLDEQRRLSDDVMRRIAIEFGFSETTIVLPPKSEANTAWVRIFSKDGDEMPFAGHPNVGTATVLAWRRSIFGKEVRGTVLLEEKAGLVPLELIEDEAGRPVGATLTAPEPFSLSSPPLPAEAAAALIGLEASERFLALNIKASDVCAARHPPLAASTGLPFLLVELSSLAALGGSRGVPSAFEALAAGGAATLLPPKVLAYVRLDGSGGGAARLEGGEAARLELRARMHRADGSEDAGTGSANCALAGLLASLDGTPPGLVRARVMQGVEMGRPSELLAEAERKGAGAGAEAVGRVRVGGMCAAVSRGELLGW</sequence>
<dbReference type="Proteomes" id="UP000013827">
    <property type="component" value="Unassembled WGS sequence"/>
</dbReference>
<dbReference type="Gene3D" id="3.10.310.10">
    <property type="entry name" value="Diaminopimelate Epimerase, Chain A, domain 1"/>
    <property type="match status" value="2"/>
</dbReference>
<dbReference type="GO" id="GO:0016853">
    <property type="term" value="F:isomerase activity"/>
    <property type="evidence" value="ECO:0007669"/>
    <property type="project" value="TreeGrafter"/>
</dbReference>
<dbReference type="GeneID" id="17283834"/>
<evidence type="ECO:0000313" key="1">
    <source>
        <dbReference type="EnsemblProtists" id="EOD38564"/>
    </source>
</evidence>
<dbReference type="NCBIfam" id="TIGR00654">
    <property type="entry name" value="PhzF_family"/>
    <property type="match status" value="1"/>
</dbReference>
<dbReference type="AlphaFoldDB" id="A0A0D3KS29"/>
<dbReference type="InterPro" id="IPR003719">
    <property type="entry name" value="Phenazine_PhzF-like"/>
</dbReference>
<dbReference type="GO" id="GO:0005737">
    <property type="term" value="C:cytoplasm"/>
    <property type="evidence" value="ECO:0007669"/>
    <property type="project" value="TreeGrafter"/>
</dbReference>
<dbReference type="Pfam" id="PF02567">
    <property type="entry name" value="PhzC-PhzF"/>
    <property type="match status" value="1"/>
</dbReference>
<name>A0A0D3KS29_EMIH1</name>
<organism evidence="1 2">
    <name type="scientific">Emiliania huxleyi (strain CCMP1516)</name>
    <dbReference type="NCBI Taxonomy" id="280463"/>
    <lineage>
        <taxon>Eukaryota</taxon>
        <taxon>Haptista</taxon>
        <taxon>Haptophyta</taxon>
        <taxon>Prymnesiophyceae</taxon>
        <taxon>Isochrysidales</taxon>
        <taxon>Noelaerhabdaceae</taxon>
        <taxon>Emiliania</taxon>
    </lineage>
</organism>
<dbReference type="PaxDb" id="2903-EOD38564"/>
<dbReference type="SUPFAM" id="SSF54506">
    <property type="entry name" value="Diaminopimelate epimerase-like"/>
    <property type="match status" value="1"/>
</dbReference>
<dbReference type="HOGENOM" id="CLU_048756_0_1_1"/>
<reference evidence="1" key="2">
    <citation type="submission" date="2024-10" db="UniProtKB">
        <authorList>
            <consortium name="EnsemblProtists"/>
        </authorList>
    </citation>
    <scope>IDENTIFICATION</scope>
</reference>
<reference evidence="2" key="1">
    <citation type="journal article" date="2013" name="Nature">
        <title>Pan genome of the phytoplankton Emiliania underpins its global distribution.</title>
        <authorList>
            <person name="Read B.A."/>
            <person name="Kegel J."/>
            <person name="Klute M.J."/>
            <person name="Kuo A."/>
            <person name="Lefebvre S.C."/>
            <person name="Maumus F."/>
            <person name="Mayer C."/>
            <person name="Miller J."/>
            <person name="Monier A."/>
            <person name="Salamov A."/>
            <person name="Young J."/>
            <person name="Aguilar M."/>
            <person name="Claverie J.M."/>
            <person name="Frickenhaus S."/>
            <person name="Gonzalez K."/>
            <person name="Herman E.K."/>
            <person name="Lin Y.C."/>
            <person name="Napier J."/>
            <person name="Ogata H."/>
            <person name="Sarno A.F."/>
            <person name="Shmutz J."/>
            <person name="Schroeder D."/>
            <person name="de Vargas C."/>
            <person name="Verret F."/>
            <person name="von Dassow P."/>
            <person name="Valentin K."/>
            <person name="Van de Peer Y."/>
            <person name="Wheeler G."/>
            <person name="Dacks J.B."/>
            <person name="Delwiche C.F."/>
            <person name="Dyhrman S.T."/>
            <person name="Glockner G."/>
            <person name="John U."/>
            <person name="Richards T."/>
            <person name="Worden A.Z."/>
            <person name="Zhang X."/>
            <person name="Grigoriev I.V."/>
            <person name="Allen A.E."/>
            <person name="Bidle K."/>
            <person name="Borodovsky M."/>
            <person name="Bowler C."/>
            <person name="Brownlee C."/>
            <person name="Cock J.M."/>
            <person name="Elias M."/>
            <person name="Gladyshev V.N."/>
            <person name="Groth M."/>
            <person name="Guda C."/>
            <person name="Hadaegh A."/>
            <person name="Iglesias-Rodriguez M.D."/>
            <person name="Jenkins J."/>
            <person name="Jones B.M."/>
            <person name="Lawson T."/>
            <person name="Leese F."/>
            <person name="Lindquist E."/>
            <person name="Lobanov A."/>
            <person name="Lomsadze A."/>
            <person name="Malik S.B."/>
            <person name="Marsh M.E."/>
            <person name="Mackinder L."/>
            <person name="Mock T."/>
            <person name="Mueller-Roeber B."/>
            <person name="Pagarete A."/>
            <person name="Parker M."/>
            <person name="Probert I."/>
            <person name="Quesneville H."/>
            <person name="Raines C."/>
            <person name="Rensing S.A."/>
            <person name="Riano-Pachon D.M."/>
            <person name="Richier S."/>
            <person name="Rokitta S."/>
            <person name="Shiraiwa Y."/>
            <person name="Soanes D.M."/>
            <person name="van der Giezen M."/>
            <person name="Wahlund T.M."/>
            <person name="Williams B."/>
            <person name="Wilson W."/>
            <person name="Wolfe G."/>
            <person name="Wurch L.L."/>
        </authorList>
    </citation>
    <scope>NUCLEOTIDE SEQUENCE</scope>
</reference>
<evidence type="ECO:0000313" key="2">
    <source>
        <dbReference type="Proteomes" id="UP000013827"/>
    </source>
</evidence>
<dbReference type="eggNOG" id="KOG3033">
    <property type="taxonomic scope" value="Eukaryota"/>
</dbReference>
<dbReference type="EnsemblProtists" id="EOD38564">
    <property type="protein sequence ID" value="EOD38564"/>
    <property type="gene ID" value="EMIHUDRAFT_466803"/>
</dbReference>
<dbReference type="KEGG" id="ehx:EMIHUDRAFT_466803"/>
<dbReference type="PANTHER" id="PTHR13774:SF32">
    <property type="entry name" value="ANTISENSE-ENHANCING SEQUENCE 1"/>
    <property type="match status" value="1"/>
</dbReference>
<dbReference type="PANTHER" id="PTHR13774">
    <property type="entry name" value="PHENAZINE BIOSYNTHESIS PROTEIN"/>
    <property type="match status" value="1"/>
</dbReference>
<protein>
    <submittedName>
        <fullName evidence="1">Uncharacterized protein</fullName>
    </submittedName>
</protein>
<keyword evidence="2" id="KW-1185">Reference proteome</keyword>